<dbReference type="RefSeq" id="WP_006292462.1">
    <property type="nucleotide sequence ID" value="NZ_GG770225.1"/>
</dbReference>
<dbReference type="AlphaFoldDB" id="W5II32"/>
<evidence type="ECO:0000313" key="1">
    <source>
        <dbReference type="EMBL" id="EFG26501.1"/>
    </source>
</evidence>
<evidence type="ECO:0000313" key="2">
    <source>
        <dbReference type="Proteomes" id="UP000005777"/>
    </source>
</evidence>
<name>W5II32_SCAIO</name>
<comment type="caution">
    <text evidence="1">The sequence shown here is derived from an EMBL/GenBank/DDBJ whole genome shotgun (WGS) entry which is preliminary data.</text>
</comment>
<proteinExistence type="predicted"/>
<gene>
    <name evidence="1" type="ORF">HMPREF9020_00120</name>
</gene>
<keyword evidence="2" id="KW-1185">Reference proteome</keyword>
<reference evidence="1 2" key="1">
    <citation type="submission" date="2012-01" db="EMBL/GenBank/DDBJ databases">
        <title>The Genome Sequence of Scardovia inopinata F0304.</title>
        <authorList>
            <consortium name="The Broad Institute Genome Sequencing Platform"/>
            <person name="Ward D."/>
            <person name="Earl A."/>
            <person name="Feldgarden M."/>
            <person name="Gevers D."/>
            <person name="Young S."/>
            <person name="Zeng Q."/>
            <person name="Koehrsen M."/>
            <person name="Alvarado L."/>
            <person name="Berlin A.M."/>
            <person name="Borenstein D."/>
            <person name="Chapman S.B."/>
            <person name="Chen Z."/>
            <person name="Engels R."/>
            <person name="Freedman E."/>
            <person name="Gellesch M."/>
            <person name="Goldberg J."/>
            <person name="Griggs A."/>
            <person name="Gujja S."/>
            <person name="Heilman E.R."/>
            <person name="Heiman D.I."/>
            <person name="Hepburn T.A."/>
            <person name="Howarth C."/>
            <person name="Jen D."/>
            <person name="Larson L."/>
            <person name="Mehta T."/>
            <person name="Park D."/>
            <person name="Pearson M."/>
            <person name="Richards J."/>
            <person name="Roberts A."/>
            <person name="Saif S."/>
            <person name="Shea T.D."/>
            <person name="Shenoy N."/>
            <person name="Sisk P."/>
            <person name="Stolte C."/>
            <person name="Sykes S.N."/>
            <person name="Walk T."/>
            <person name="White J."/>
            <person name="Yandava C."/>
            <person name="Izard J."/>
            <person name="Baranova O.V."/>
            <person name="Blanton J.M."/>
            <person name="Tanner A.C."/>
            <person name="Dewhirst F."/>
            <person name="Haas B."/>
            <person name="Nusbaum C."/>
            <person name="Birren B."/>
        </authorList>
    </citation>
    <scope>NUCLEOTIDE SEQUENCE [LARGE SCALE GENOMIC DNA]</scope>
    <source>
        <strain evidence="1 2">F0304</strain>
    </source>
</reference>
<accession>W5II32</accession>
<protein>
    <submittedName>
        <fullName evidence="1">Uncharacterized protein</fullName>
    </submittedName>
</protein>
<organism evidence="1 2">
    <name type="scientific">Scardovia inopinata F0304</name>
    <dbReference type="NCBI Taxonomy" id="641146"/>
    <lineage>
        <taxon>Bacteria</taxon>
        <taxon>Bacillati</taxon>
        <taxon>Actinomycetota</taxon>
        <taxon>Actinomycetes</taxon>
        <taxon>Bifidobacteriales</taxon>
        <taxon>Bifidobacteriaceae</taxon>
        <taxon>Scardovia</taxon>
    </lineage>
</organism>
<dbReference type="EMBL" id="ADCX01000002">
    <property type="protein sequence ID" value="EFG26501.1"/>
    <property type="molecule type" value="Genomic_DNA"/>
</dbReference>
<dbReference type="HOGENOM" id="CLU_2131785_0_0_11"/>
<dbReference type="Proteomes" id="UP000005777">
    <property type="component" value="Unassembled WGS sequence"/>
</dbReference>
<sequence length="113" mass="12241">MGFLCIDWAVIRNQRTAAPALKIGKTAAIATAVGLIAVFPAYGLVKDFEDFPVEARTTATVCQRAESVTVCVWPENAKNLSVFVSVHEFGRDMLLELTSARNLLIADALALVF</sequence>